<proteinExistence type="predicted"/>
<dbReference type="PANTHER" id="PTHR30038:SF0">
    <property type="entry name" value="TUNGSTEN-CONTAINING ALDEHYDE FERREDOXIN OXIDOREDUCTASE"/>
    <property type="match status" value="1"/>
</dbReference>
<evidence type="ECO:0000313" key="2">
    <source>
        <dbReference type="EMBL" id="BDG10063.1"/>
    </source>
</evidence>
<accession>A0ABN6NDI8</accession>
<name>A0ABN6NDI8_9BACT</name>
<evidence type="ECO:0000313" key="3">
    <source>
        <dbReference type="Proteomes" id="UP001162734"/>
    </source>
</evidence>
<dbReference type="EMBL" id="AP025592">
    <property type="protein sequence ID" value="BDG10063.1"/>
    <property type="molecule type" value="Genomic_DNA"/>
</dbReference>
<keyword evidence="3" id="KW-1185">Reference proteome</keyword>
<organism evidence="2 3">
    <name type="scientific">Anaeromyxobacter paludicola</name>
    <dbReference type="NCBI Taxonomy" id="2918171"/>
    <lineage>
        <taxon>Bacteria</taxon>
        <taxon>Pseudomonadati</taxon>
        <taxon>Myxococcota</taxon>
        <taxon>Myxococcia</taxon>
        <taxon>Myxococcales</taxon>
        <taxon>Cystobacterineae</taxon>
        <taxon>Anaeromyxobacteraceae</taxon>
        <taxon>Anaeromyxobacter</taxon>
    </lineage>
</organism>
<protein>
    <submittedName>
        <fullName evidence="2">Aldehyde ferredoxin oxidoreductase</fullName>
    </submittedName>
</protein>
<dbReference type="InterPro" id="IPR051919">
    <property type="entry name" value="W-dependent_AOR"/>
</dbReference>
<feature type="domain" description="Aldehyde ferredoxin oxidoreductase N-terminal" evidence="1">
    <location>
        <begin position="7"/>
        <end position="230"/>
    </location>
</feature>
<dbReference type="InterPro" id="IPR036503">
    <property type="entry name" value="Ald_Fedxn_OxRdtase_N_sf"/>
</dbReference>
<dbReference type="Pfam" id="PF02730">
    <property type="entry name" value="AFOR_N"/>
    <property type="match status" value="1"/>
</dbReference>
<dbReference type="Proteomes" id="UP001162734">
    <property type="component" value="Chromosome"/>
</dbReference>
<sequence length="902" mass="97246">MATSYGWTGQILRVNLTLGTCKAYPTNAFPVILWDESDPMDKKEKQVGTVDMTAYLGGHGIGYRVLTDEVPVGSKSWSEQCRIIFGVGPITGSGSPSSGRTSVTTLHPIHTNELVDGGQMGGNWGPELKYAGFDAVVILGQSAKPVWLRIEDGKATLEDASMIWGSGIYFSNNYIVNEMGPEAHVACIGQAGENLVRLSAVYTDRSHRAGVVGSVMGWKRLKAIGVRGTGAVNIAADKAKWKSLVNYYLGLMGCNNQGVVSKSLQPWSEHSPSNTRWTGAKGVFWGAATPIRDLGDCPDIEHPTDGAPSPINKIGLRTQKGYNDYGDEGMRRTVRMDGCHACPIRCHIAADHPQLQNYNITRYNMNTCAGNLGVGTSYTNTAGNDPTSNPMMLIYAGNSLENDYGLWNDYAGWIYAFKWAYTAMVDNPAPLGSAANPSGAKIPLFQKYLTDAEWTLLRTTALWNSGKSPFGLLDAGDPRWIQFIIPYISKNISSVNNEPVKAPNTPVYPATNSFGVQVYGTLGYYLGIGPHRLAQGDDTTGFPGWPELLVAQQTKSALNTFKMGHTKHHGIETKGSLGAMVNMLQRNRDANNHTLQNFNTNGLPEKTFKVPIAQELFTKGQSIFNGPDESAQGKYVWWDQSGTNTPFNMGRAAFAAASLVNMELHNAITQCNYTLPVWASPLATRKYRGDPTLEAQTFEAVTGKDLKAFVQALIGAPAYSPIIDGVPDSPTPMMALETLALRNFTLQRCLTAIQMQKANPDSVYTLQPSPYQEGGVAVYSQYNPLSTLPANPGVPQLAPTGLKGDGNNMRWSHDYAYPWNYSTVSGAGGTVVTTSGAAGNSGSAASYLDIPAVGDTEVAKSMTYMQLGWDLNSGLPTQKTLNKLGLGDLIAKMTAAGITVPA</sequence>
<dbReference type="InterPro" id="IPR013983">
    <property type="entry name" value="Ald_Fedxn_OxRdtase_N"/>
</dbReference>
<dbReference type="Gene3D" id="3.60.9.10">
    <property type="entry name" value="Aldehyde ferredoxin oxidoreductase, N-terminal domain"/>
    <property type="match status" value="1"/>
</dbReference>
<dbReference type="InterPro" id="IPR013985">
    <property type="entry name" value="Ald_Fedxn_OxRdtase_dom3"/>
</dbReference>
<dbReference type="RefSeq" id="WP_248342457.1">
    <property type="nucleotide sequence ID" value="NZ_AP025592.1"/>
</dbReference>
<dbReference type="Gene3D" id="1.10.599.10">
    <property type="entry name" value="Aldehyde Ferredoxin Oxidoreductase Protein, subunit A, domain 3"/>
    <property type="match status" value="1"/>
</dbReference>
<reference evidence="3" key="1">
    <citation type="journal article" date="2022" name="Int. J. Syst. Evol. Microbiol.">
        <title>Anaeromyxobacter oryzae sp. nov., Anaeromyxobacter diazotrophicus sp. nov. and Anaeromyxobacter paludicola sp. nov., isolated from paddy soils.</title>
        <authorList>
            <person name="Itoh H."/>
            <person name="Xu Z."/>
            <person name="Mise K."/>
            <person name="Masuda Y."/>
            <person name="Ushijima N."/>
            <person name="Hayakawa C."/>
            <person name="Shiratori Y."/>
            <person name="Senoo K."/>
        </authorList>
    </citation>
    <scope>NUCLEOTIDE SEQUENCE [LARGE SCALE GENOMIC DNA]</scope>
    <source>
        <strain evidence="3">Red630</strain>
    </source>
</reference>
<dbReference type="SUPFAM" id="SSF56228">
    <property type="entry name" value="Aldehyde ferredoxin oxidoreductase, N-terminal domain"/>
    <property type="match status" value="1"/>
</dbReference>
<dbReference type="SMART" id="SM00790">
    <property type="entry name" value="AFOR_N"/>
    <property type="match status" value="1"/>
</dbReference>
<dbReference type="PANTHER" id="PTHR30038">
    <property type="entry name" value="ALDEHYDE FERREDOXIN OXIDOREDUCTASE"/>
    <property type="match status" value="1"/>
</dbReference>
<evidence type="ECO:0000259" key="1">
    <source>
        <dbReference type="SMART" id="SM00790"/>
    </source>
</evidence>
<gene>
    <name evidence="2" type="ORF">AMPC_31760</name>
</gene>